<dbReference type="Gene3D" id="3.40.50.720">
    <property type="entry name" value="NAD(P)-binding Rossmann-like Domain"/>
    <property type="match status" value="1"/>
</dbReference>
<dbReference type="Pfam" id="PF00106">
    <property type="entry name" value="adh_short"/>
    <property type="match status" value="1"/>
</dbReference>
<dbReference type="AlphaFoldDB" id="A0A9P1IUY7"/>
<gene>
    <name evidence="3" type="ORF">CAMP_LOCUS12500</name>
</gene>
<dbReference type="PRINTS" id="PR00081">
    <property type="entry name" value="GDHRDH"/>
</dbReference>
<keyword evidence="4" id="KW-1185">Reference proteome</keyword>
<comment type="caution">
    <text evidence="3">The sequence shown here is derived from an EMBL/GenBank/DDBJ whole genome shotgun (WGS) entry which is preliminary data.</text>
</comment>
<organism evidence="3 4">
    <name type="scientific">Caenorhabditis angaria</name>
    <dbReference type="NCBI Taxonomy" id="860376"/>
    <lineage>
        <taxon>Eukaryota</taxon>
        <taxon>Metazoa</taxon>
        <taxon>Ecdysozoa</taxon>
        <taxon>Nematoda</taxon>
        <taxon>Chromadorea</taxon>
        <taxon>Rhabditida</taxon>
        <taxon>Rhabditina</taxon>
        <taxon>Rhabditomorpha</taxon>
        <taxon>Rhabditoidea</taxon>
        <taxon>Rhabditidae</taxon>
        <taxon>Peloderinae</taxon>
        <taxon>Caenorhabditis</taxon>
    </lineage>
</organism>
<evidence type="ECO:0000256" key="2">
    <source>
        <dbReference type="ARBA" id="ARBA00023002"/>
    </source>
</evidence>
<dbReference type="PANTHER" id="PTHR24320">
    <property type="entry name" value="RETINOL DEHYDROGENASE"/>
    <property type="match status" value="1"/>
</dbReference>
<dbReference type="OrthoDB" id="9989144at2759"/>
<proteinExistence type="inferred from homology"/>
<comment type="similarity">
    <text evidence="1">Belongs to the short-chain dehydrogenases/reductases (SDR) family.</text>
</comment>
<name>A0A9P1IUY7_9PELO</name>
<dbReference type="Proteomes" id="UP001152747">
    <property type="component" value="Unassembled WGS sequence"/>
</dbReference>
<reference evidence="3" key="1">
    <citation type="submission" date="2022-11" db="EMBL/GenBank/DDBJ databases">
        <authorList>
            <person name="Kikuchi T."/>
        </authorList>
    </citation>
    <scope>NUCLEOTIDE SEQUENCE</scope>
    <source>
        <strain evidence="3">PS1010</strain>
    </source>
</reference>
<dbReference type="SUPFAM" id="SSF51735">
    <property type="entry name" value="NAD(P)-binding Rossmann-fold domains"/>
    <property type="match status" value="1"/>
</dbReference>
<protein>
    <submittedName>
        <fullName evidence="3">Uncharacterized protein</fullName>
    </submittedName>
</protein>
<dbReference type="GO" id="GO:0016491">
    <property type="term" value="F:oxidoreductase activity"/>
    <property type="evidence" value="ECO:0007669"/>
    <property type="project" value="UniProtKB-KW"/>
</dbReference>
<keyword evidence="2" id="KW-0560">Oxidoreductase</keyword>
<evidence type="ECO:0000313" key="4">
    <source>
        <dbReference type="Proteomes" id="UP001152747"/>
    </source>
</evidence>
<dbReference type="PANTHER" id="PTHR24320:SF148">
    <property type="entry name" value="NAD(P)-BINDING ROSSMANN-FOLD SUPERFAMILY PROTEIN"/>
    <property type="match status" value="1"/>
</dbReference>
<accession>A0A9P1IUY7</accession>
<dbReference type="InterPro" id="IPR036291">
    <property type="entry name" value="NAD(P)-bd_dom_sf"/>
</dbReference>
<evidence type="ECO:0000256" key="1">
    <source>
        <dbReference type="ARBA" id="ARBA00006484"/>
    </source>
</evidence>
<evidence type="ECO:0000313" key="3">
    <source>
        <dbReference type="EMBL" id="CAI5449863.1"/>
    </source>
</evidence>
<dbReference type="InterPro" id="IPR002347">
    <property type="entry name" value="SDR_fam"/>
</dbReference>
<sequence length="286" mass="31910">MFRACRWMSTKKILITGGTDGIGREAAEQLAKLGHAVTISGRNSMKAKEIMESVENTIKYIHSDLSDLQKTREFADIVAGEKFDIYIMNAGIMHPEKSETKDGIDMTIMTNLIAPYIIFQEVLKKHQDRPIHFVFVTSILLKFFSATPIGTLMFDPKNVESWRVAMQPEDASGAMKYAISKIGQAAMALWVNELNLEGVSATSVHPGTVVTNIMNGLPARHQMYIKMCRPFITKKESAGSNIVQAALCPLPPNMYYLADKKCELPKFVNSAETLTAFAENFQKFDC</sequence>
<dbReference type="EMBL" id="CANHGI010000004">
    <property type="protein sequence ID" value="CAI5449863.1"/>
    <property type="molecule type" value="Genomic_DNA"/>
</dbReference>